<dbReference type="RefSeq" id="WP_200275144.1">
    <property type="nucleotide sequence ID" value="NZ_JAENII010000001.1"/>
</dbReference>
<gene>
    <name evidence="30" type="primary">metH</name>
    <name evidence="30" type="ORF">JIN81_00510</name>
</gene>
<protein>
    <recommendedName>
        <fullName evidence="7 20">Methionine synthase</fullName>
        <ecNumber evidence="6 20">2.1.1.13</ecNumber>
    </recommendedName>
    <alternativeName>
        <fullName evidence="19 21">5-methyltetrahydrofolate--homocysteine methyltransferase</fullName>
    </alternativeName>
</protein>
<dbReference type="Gene3D" id="3.10.196.10">
    <property type="entry name" value="Vitamin B12-dependent methionine synthase, activation domain"/>
    <property type="match status" value="1"/>
</dbReference>
<feature type="binding site" evidence="23">
    <location>
        <position position="1001"/>
    </location>
    <ligand>
        <name>S-adenosyl-L-methionine</name>
        <dbReference type="ChEBI" id="CHEBI:59789"/>
    </ligand>
</feature>
<evidence type="ECO:0000256" key="19">
    <source>
        <dbReference type="ARBA" id="ARBA00031040"/>
    </source>
</evidence>
<comment type="domain">
    <text evidence="21">Modular enzyme with four functionally distinct domains. The isolated Hcy-binding domain catalyzes methyl transfer from free methylcobalamin to homocysteine. The Hcy-binding domain in association with the pterin-binding domain catalyzes the methylation of cob(I)alamin by methyltetrahydrofolate and the methylation of homocysteine. The B12-binding domain binds the cofactor. The AdoMet activation domain binds S-adenosyl-L-methionine. Under aerobic conditions cob(I)alamin can be converted to inactive cob(II)alamin. Reductive methylation by S-adenosyl-L-methionine and flavodoxin regenerates methylcobalamin.</text>
</comment>
<evidence type="ECO:0000256" key="15">
    <source>
        <dbReference type="ARBA" id="ARBA00022833"/>
    </source>
</evidence>
<dbReference type="Pfam" id="PF02607">
    <property type="entry name" value="B12-binding_2"/>
    <property type="match status" value="1"/>
</dbReference>
<dbReference type="PROSITE" id="PS51332">
    <property type="entry name" value="B12_BINDING"/>
    <property type="match status" value="1"/>
</dbReference>
<dbReference type="NCBIfam" id="TIGR02082">
    <property type="entry name" value="metH"/>
    <property type="match status" value="1"/>
</dbReference>
<feature type="domain" description="Pterin-binding" evidence="26">
    <location>
        <begin position="385"/>
        <end position="646"/>
    </location>
</feature>
<dbReference type="FunFam" id="1.10.1240.10:FF:000001">
    <property type="entry name" value="Methionine synthase"/>
    <property type="match status" value="1"/>
</dbReference>
<keyword evidence="8 21" id="KW-0489">Methyltransferase</keyword>
<feature type="binding site" evidence="22 24">
    <location>
        <position position="274"/>
    </location>
    <ligand>
        <name>Zn(2+)</name>
        <dbReference type="ChEBI" id="CHEBI:29105"/>
    </ligand>
</feature>
<keyword evidence="9 21" id="KW-0028">Amino-acid biosynthesis</keyword>
<evidence type="ECO:0000259" key="26">
    <source>
        <dbReference type="PROSITE" id="PS50972"/>
    </source>
</evidence>
<comment type="cofactor">
    <cofactor evidence="2 21 24">
        <name>Zn(2+)</name>
        <dbReference type="ChEBI" id="CHEBI:29105"/>
    </cofactor>
</comment>
<evidence type="ECO:0000256" key="6">
    <source>
        <dbReference type="ARBA" id="ARBA00012032"/>
    </source>
</evidence>
<dbReference type="InterPro" id="IPR036589">
    <property type="entry name" value="HCY_dom_sf"/>
</dbReference>
<evidence type="ECO:0000256" key="10">
    <source>
        <dbReference type="ARBA" id="ARBA00022628"/>
    </source>
</evidence>
<dbReference type="NCBIfam" id="NF007024">
    <property type="entry name" value="PRK09490.1"/>
    <property type="match status" value="1"/>
</dbReference>
<evidence type="ECO:0000256" key="3">
    <source>
        <dbReference type="ARBA" id="ARBA00001956"/>
    </source>
</evidence>
<feature type="binding site" evidence="23">
    <location>
        <position position="1195"/>
    </location>
    <ligand>
        <name>S-adenosyl-L-methionine</name>
        <dbReference type="ChEBI" id="CHEBI:59789"/>
    </ligand>
</feature>
<dbReference type="SUPFAM" id="SSF47644">
    <property type="entry name" value="Methionine synthase domain"/>
    <property type="match status" value="1"/>
</dbReference>
<keyword evidence="15 21" id="KW-0862">Zinc</keyword>
<dbReference type="InterPro" id="IPR011822">
    <property type="entry name" value="MetH"/>
</dbReference>
<feature type="domain" description="AdoMet activation" evidence="27">
    <location>
        <begin position="949"/>
        <end position="1288"/>
    </location>
</feature>
<accession>A0A934VCQ4</accession>
<evidence type="ECO:0000256" key="11">
    <source>
        <dbReference type="ARBA" id="ARBA00022679"/>
    </source>
</evidence>
<keyword evidence="12 21" id="KW-0949">S-adenosyl-L-methionine</keyword>
<dbReference type="CDD" id="cd00740">
    <property type="entry name" value="MeTr"/>
    <property type="match status" value="1"/>
</dbReference>
<dbReference type="InterPro" id="IPR033706">
    <property type="entry name" value="Met_synthase_B12-bd"/>
</dbReference>
<dbReference type="PROSITE" id="PS50972">
    <property type="entry name" value="PTERIN_BINDING"/>
    <property type="match status" value="1"/>
</dbReference>
<dbReference type="InterPro" id="IPR003726">
    <property type="entry name" value="HCY_dom"/>
</dbReference>
<evidence type="ECO:0000256" key="4">
    <source>
        <dbReference type="ARBA" id="ARBA00005178"/>
    </source>
</evidence>
<evidence type="ECO:0000259" key="25">
    <source>
        <dbReference type="PROSITE" id="PS50970"/>
    </source>
</evidence>
<comment type="catalytic activity">
    <reaction evidence="1 21">
        <text>(6S)-5-methyl-5,6,7,8-tetrahydrofolate + L-homocysteine = (6S)-5,6,7,8-tetrahydrofolate + L-methionine</text>
        <dbReference type="Rhea" id="RHEA:11172"/>
        <dbReference type="ChEBI" id="CHEBI:18608"/>
        <dbReference type="ChEBI" id="CHEBI:57453"/>
        <dbReference type="ChEBI" id="CHEBI:57844"/>
        <dbReference type="ChEBI" id="CHEBI:58199"/>
        <dbReference type="EC" id="2.1.1.13"/>
    </reaction>
</comment>
<evidence type="ECO:0000256" key="2">
    <source>
        <dbReference type="ARBA" id="ARBA00001947"/>
    </source>
</evidence>
<feature type="binding site" description="axial binding residue" evidence="22">
    <location>
        <position position="813"/>
    </location>
    <ligand>
        <name>methylcob(III)alamin</name>
        <dbReference type="ChEBI" id="CHEBI:28115"/>
    </ligand>
    <ligandPart>
        <name>Co</name>
        <dbReference type="ChEBI" id="CHEBI:27638"/>
    </ligandPart>
</feature>
<dbReference type="InterPro" id="IPR006158">
    <property type="entry name" value="Cobalamin-bd"/>
</dbReference>
<dbReference type="GO" id="GO:0008270">
    <property type="term" value="F:zinc ion binding"/>
    <property type="evidence" value="ECO:0007669"/>
    <property type="project" value="UniProtKB-UniRule"/>
</dbReference>
<evidence type="ECO:0000256" key="17">
    <source>
        <dbReference type="ARBA" id="ARBA00023285"/>
    </source>
</evidence>
<dbReference type="InterPro" id="IPR037010">
    <property type="entry name" value="VitB12-dep_Met_synth_activ_sf"/>
</dbReference>
<dbReference type="InterPro" id="IPR036594">
    <property type="entry name" value="Meth_synthase_dom"/>
</dbReference>
<dbReference type="PANTHER" id="PTHR45833:SF1">
    <property type="entry name" value="METHIONINE SYNTHASE"/>
    <property type="match status" value="1"/>
</dbReference>
<dbReference type="PROSITE" id="PS51337">
    <property type="entry name" value="B12_BINDING_NTER"/>
    <property type="match status" value="1"/>
</dbReference>
<dbReference type="InterPro" id="IPR003759">
    <property type="entry name" value="Cbl-bd_cap"/>
</dbReference>
<dbReference type="Proteomes" id="UP000658278">
    <property type="component" value="Unassembled WGS sequence"/>
</dbReference>
<dbReference type="InterPro" id="IPR000489">
    <property type="entry name" value="Pterin-binding_dom"/>
</dbReference>
<dbReference type="Gene3D" id="3.20.20.20">
    <property type="entry name" value="Dihydropteroate synthase-like"/>
    <property type="match status" value="1"/>
</dbReference>
<dbReference type="SMART" id="SM01018">
    <property type="entry name" value="B12-binding_2"/>
    <property type="match status" value="1"/>
</dbReference>
<feature type="binding site" evidence="23">
    <location>
        <position position="721"/>
    </location>
    <ligand>
        <name>methylcob(III)alamin</name>
        <dbReference type="ChEBI" id="CHEBI:28115"/>
    </ligand>
</feature>
<evidence type="ECO:0000313" key="31">
    <source>
        <dbReference type="Proteomes" id="UP000658278"/>
    </source>
</evidence>
<reference evidence="30" key="1">
    <citation type="submission" date="2021-01" db="EMBL/GenBank/DDBJ databases">
        <title>Modified the classification status of verrucomicrobia.</title>
        <authorList>
            <person name="Feng X."/>
        </authorList>
    </citation>
    <scope>NUCLEOTIDE SEQUENCE</scope>
    <source>
        <strain evidence="30">KCTC 22201</strain>
    </source>
</reference>
<comment type="function">
    <text evidence="18 21">Catalyzes the transfer of a methyl group from methyl-cobalamin to homocysteine, yielding enzyme-bound cob(I)alamin and methionine. Subsequently, remethylates the cofactor using methyltetrahydrofolate.</text>
</comment>
<evidence type="ECO:0000256" key="1">
    <source>
        <dbReference type="ARBA" id="ARBA00001700"/>
    </source>
</evidence>
<dbReference type="FunFam" id="3.20.20.20:FF:000002">
    <property type="entry name" value="Methionine synthase"/>
    <property type="match status" value="1"/>
</dbReference>
<sequence>MPRPDATADLTKALEQRILVLDGAMGTTIRGYGLEEKDARGERFKDTEKDLLNNGDILSLTRPDVIADIHKRFLEAGSDIFETNTFSGTSIAQSEFFVEDPRETGAGRKDPEFYQKVLENAFLKDLAAEINIESAKLARKVADQVANDTGIPRYVAGAIGPMTVGLNNAAVDANDPGFRSVTFDQVYEDYKRQIRALVEGGVDILMVETIFDALNSKAALVAAQDVFEEDGFKLPIIISAAVGMGGETMISAQKVEALWNAVAHVKPLAVGLNCSLGPDQMRPFIEEMSQVAETFVSCYPNAGMPDPLSPTGFPMLPPDMNGHLGDFAKSGFINLAGGCCGNTPEHIAEIAKGVRDVEPRKIPQNEQLLRLSGTDAYNHTDDKNFLMIGERTNVAGSPRFRKLVQEGKLEDALAVARQQVDNGAPVIDICFDDGLIDGVDMMTRFLNLVQSEPDITKVPITVDSSKWEILEAGLKCLQGKGIVNSISLKEGEEAFKKNARTIKKFGAAAVVMAFDEKGQAATYEEKIRICERAYRILVDEVDFNPEDIIFDPNILTVATGIEEHNNYAVDFFNATRWIKENLPGAKVSGGVSNVSFSFRGNNPVREAMHSAFLFHAGKAGMDMGIVNAGMLEVYDEIEPKLLKAVEDVLLNRDPDATERLLDLAEEYKGVKKEAKVEDLAWRKEPVEKRLEHALLKGIDTYIVEDTEEARQQYDKPLKVIEGPLMDGMGVVGDLFGAGKMFLPQVVKSARVMKKSVAYLEPFMEKEKELRILSIIESLRDTHPGLPDGELRIKAEKTLTAGRVLMATVKGDVHDIGKNIVGVVLACNGFEVIDMGVMVPCDKILDTAVEKQVDVIGLSGLITPSLDEMIHVAKEMERRGMNIPVLIGGATTSAAHTAVKIAQHYSGPIVHVLDASRSVPVTTTLLSEDGREKFITENNERHEKLRANFNKKDKPTIPYAEATSNRFVPSQPWASYTPPKPAFTGTRVMDNQSLRELADYIDWTPFFHAWELRGVWDREAKVLKTRNEEGAKQAEELFADAEELLEDIIANKRFTARGVYGFFPANSEGDDITIWTDETRSKKRATFHTLRQQIEKSTDKPHFALADYVAPAAAEANPDYLGGFVVGIHGAHEWADEVEKAETDPYKGIMIKAIADRLAEAFAELLHHRARVEWGYERPNEFNHNELIKEVYQGIRPAPGYPSQPDHTEKPVLFDLLDAPEKTGVTLTESCAMHPGAAVSGLLFSHPESHYFAISELQKDQIEDYAHRKGWTVGEAEKWLGPWLGYTTT</sequence>
<dbReference type="PANTHER" id="PTHR45833">
    <property type="entry name" value="METHIONINE SYNTHASE"/>
    <property type="match status" value="1"/>
</dbReference>
<dbReference type="Pfam" id="PF02965">
    <property type="entry name" value="Met_synt_B12"/>
    <property type="match status" value="1"/>
</dbReference>
<evidence type="ECO:0000256" key="13">
    <source>
        <dbReference type="ARBA" id="ARBA00022723"/>
    </source>
</evidence>
<comment type="pathway">
    <text evidence="4 21">Amino-acid biosynthesis; L-methionine biosynthesis via de novo pathway; L-methionine from L-homocysteine (MetH route): step 1/1.</text>
</comment>
<evidence type="ECO:0000256" key="12">
    <source>
        <dbReference type="ARBA" id="ARBA00022691"/>
    </source>
</evidence>
<dbReference type="InterPro" id="IPR036724">
    <property type="entry name" value="Cobalamin-bd_sf"/>
</dbReference>
<evidence type="ECO:0000256" key="16">
    <source>
        <dbReference type="ARBA" id="ARBA00023167"/>
    </source>
</evidence>
<evidence type="ECO:0000256" key="20">
    <source>
        <dbReference type="NCBIfam" id="TIGR02082"/>
    </source>
</evidence>
<evidence type="ECO:0000256" key="7">
    <source>
        <dbReference type="ARBA" id="ARBA00013998"/>
    </source>
</evidence>
<evidence type="ECO:0000313" key="30">
    <source>
        <dbReference type="EMBL" id="MBK1825484.1"/>
    </source>
</evidence>
<evidence type="ECO:0000256" key="22">
    <source>
        <dbReference type="PIRSR" id="PIRSR000381-1"/>
    </source>
</evidence>
<comment type="caution">
    <text evidence="30">The sequence shown here is derived from an EMBL/GenBank/DDBJ whole genome shotgun (WGS) entry which is preliminary data.</text>
</comment>
<name>A0A934VCQ4_9BACT</name>
<dbReference type="Gene3D" id="1.10.288.10">
    <property type="entry name" value="Cobalamin-dependent Methionine Synthase, domain 2"/>
    <property type="match status" value="1"/>
</dbReference>
<dbReference type="InterPro" id="IPR050554">
    <property type="entry name" value="Met_Synthase/Corrinoid"/>
</dbReference>
<feature type="binding site" evidence="23">
    <location>
        <position position="862"/>
    </location>
    <ligand>
        <name>methylcob(III)alamin</name>
        <dbReference type="ChEBI" id="CHEBI:28115"/>
    </ligand>
</feature>
<feature type="binding site" evidence="23">
    <location>
        <begin position="810"/>
        <end position="814"/>
    </location>
    <ligand>
        <name>methylcob(III)alamin</name>
        <dbReference type="ChEBI" id="CHEBI:28115"/>
    </ligand>
</feature>
<dbReference type="InterPro" id="IPR004223">
    <property type="entry name" value="VitB12-dep_Met_synth_activ_dom"/>
</dbReference>
<dbReference type="PIRSF" id="PIRSF000381">
    <property type="entry name" value="MetH"/>
    <property type="match status" value="1"/>
</dbReference>
<dbReference type="PROSITE" id="PS50970">
    <property type="entry name" value="HCY"/>
    <property type="match status" value="1"/>
</dbReference>
<dbReference type="GO" id="GO:0005829">
    <property type="term" value="C:cytosol"/>
    <property type="evidence" value="ECO:0007669"/>
    <property type="project" value="TreeGrafter"/>
</dbReference>
<evidence type="ECO:0000256" key="5">
    <source>
        <dbReference type="ARBA" id="ARBA00010398"/>
    </source>
</evidence>
<keyword evidence="14" id="KW-0677">Repeat</keyword>
<dbReference type="EMBL" id="JAENII010000001">
    <property type="protein sequence ID" value="MBK1825484.1"/>
    <property type="molecule type" value="Genomic_DNA"/>
</dbReference>
<proteinExistence type="inferred from homology"/>
<dbReference type="Gene3D" id="1.10.1240.10">
    <property type="entry name" value="Methionine synthase domain"/>
    <property type="match status" value="1"/>
</dbReference>
<keyword evidence="31" id="KW-1185">Reference proteome</keyword>
<keyword evidence="10 21" id="KW-0846">Cobalamin</keyword>
<dbReference type="GO" id="GO:0008705">
    <property type="term" value="F:methionine synthase activity"/>
    <property type="evidence" value="ECO:0007669"/>
    <property type="project" value="UniProtKB-UniRule"/>
</dbReference>
<evidence type="ECO:0000256" key="14">
    <source>
        <dbReference type="ARBA" id="ARBA00022737"/>
    </source>
</evidence>
<feature type="domain" description="B12-binding" evidence="28">
    <location>
        <begin position="800"/>
        <end position="935"/>
    </location>
</feature>
<dbReference type="Gene3D" id="3.40.50.280">
    <property type="entry name" value="Cobalamin-binding domain"/>
    <property type="match status" value="1"/>
</dbReference>
<feature type="binding site" evidence="23">
    <location>
        <position position="858"/>
    </location>
    <ligand>
        <name>methylcob(III)alamin</name>
        <dbReference type="ChEBI" id="CHEBI:28115"/>
    </ligand>
</feature>
<dbReference type="GO" id="GO:0046653">
    <property type="term" value="P:tetrahydrofolate metabolic process"/>
    <property type="evidence" value="ECO:0007669"/>
    <property type="project" value="TreeGrafter"/>
</dbReference>
<dbReference type="PROSITE" id="PS50974">
    <property type="entry name" value="ADOMET_ACTIVATION"/>
    <property type="match status" value="1"/>
</dbReference>
<dbReference type="GO" id="GO:0050667">
    <property type="term" value="P:homocysteine metabolic process"/>
    <property type="evidence" value="ECO:0007669"/>
    <property type="project" value="TreeGrafter"/>
</dbReference>
<feature type="binding site" evidence="23">
    <location>
        <position position="914"/>
    </location>
    <ligand>
        <name>methylcob(III)alamin</name>
        <dbReference type="ChEBI" id="CHEBI:28115"/>
    </ligand>
</feature>
<evidence type="ECO:0000259" key="28">
    <source>
        <dbReference type="PROSITE" id="PS51332"/>
    </source>
</evidence>
<keyword evidence="11 21" id="KW-0808">Transferase</keyword>
<dbReference type="SUPFAM" id="SSF51717">
    <property type="entry name" value="Dihydropteroate synthetase-like"/>
    <property type="match status" value="1"/>
</dbReference>
<keyword evidence="17 21" id="KW-0170">Cobalt</keyword>
<dbReference type="SUPFAM" id="SSF52242">
    <property type="entry name" value="Cobalamin (vitamin B12)-binding domain"/>
    <property type="match status" value="1"/>
</dbReference>
<dbReference type="GO" id="GO:0032259">
    <property type="term" value="P:methylation"/>
    <property type="evidence" value="ECO:0007669"/>
    <property type="project" value="UniProtKB-KW"/>
</dbReference>
<evidence type="ECO:0000256" key="8">
    <source>
        <dbReference type="ARBA" id="ARBA00022603"/>
    </source>
</evidence>
<dbReference type="FunFam" id="3.40.50.280:FF:000001">
    <property type="entry name" value="Methionine synthase"/>
    <property type="match status" value="1"/>
</dbReference>
<feature type="domain" description="B12-binding N-terminal" evidence="29">
    <location>
        <begin position="677"/>
        <end position="771"/>
    </location>
</feature>
<evidence type="ECO:0000259" key="27">
    <source>
        <dbReference type="PROSITE" id="PS50974"/>
    </source>
</evidence>
<dbReference type="Pfam" id="PF02310">
    <property type="entry name" value="B12-binding"/>
    <property type="match status" value="1"/>
</dbReference>
<dbReference type="GO" id="GO:0031419">
    <property type="term" value="F:cobalamin binding"/>
    <property type="evidence" value="ECO:0007669"/>
    <property type="project" value="UniProtKB-UniRule"/>
</dbReference>
<dbReference type="Pfam" id="PF02574">
    <property type="entry name" value="S-methyl_trans"/>
    <property type="match status" value="1"/>
</dbReference>
<dbReference type="Pfam" id="PF00809">
    <property type="entry name" value="Pterin_bind"/>
    <property type="match status" value="1"/>
</dbReference>
<dbReference type="InterPro" id="IPR011005">
    <property type="entry name" value="Dihydropteroate_synth-like_sf"/>
</dbReference>
<dbReference type="CDD" id="cd02069">
    <property type="entry name" value="methionine_synthase_B12_BD"/>
    <property type="match status" value="1"/>
</dbReference>
<evidence type="ECO:0000256" key="9">
    <source>
        <dbReference type="ARBA" id="ARBA00022605"/>
    </source>
</evidence>
<feature type="binding site" evidence="22 24">
    <location>
        <position position="340"/>
    </location>
    <ligand>
        <name>Zn(2+)</name>
        <dbReference type="ChEBI" id="CHEBI:29105"/>
    </ligand>
</feature>
<dbReference type="SUPFAM" id="SSF82282">
    <property type="entry name" value="Homocysteine S-methyltransferase"/>
    <property type="match status" value="1"/>
</dbReference>
<dbReference type="EC" id="2.1.1.13" evidence="6 20"/>
<feature type="binding site" evidence="23">
    <location>
        <begin position="1250"/>
        <end position="1251"/>
    </location>
    <ligand>
        <name>S-adenosyl-L-methionine</name>
        <dbReference type="ChEBI" id="CHEBI:59789"/>
    </ligand>
</feature>
<evidence type="ECO:0000256" key="24">
    <source>
        <dbReference type="PROSITE-ProRule" id="PRU00333"/>
    </source>
</evidence>
<feature type="domain" description="Hcy-binding" evidence="25">
    <location>
        <begin position="7"/>
        <end position="354"/>
    </location>
</feature>
<feature type="binding site" evidence="22 24">
    <location>
        <position position="339"/>
    </location>
    <ligand>
        <name>Zn(2+)</name>
        <dbReference type="ChEBI" id="CHEBI:29105"/>
    </ligand>
</feature>
<dbReference type="Gene3D" id="3.20.20.330">
    <property type="entry name" value="Homocysteine-binding-like domain"/>
    <property type="match status" value="1"/>
</dbReference>
<keyword evidence="16 21" id="KW-0486">Methionine biosynthesis</keyword>
<dbReference type="SUPFAM" id="SSF56507">
    <property type="entry name" value="Methionine synthase activation domain-like"/>
    <property type="match status" value="1"/>
</dbReference>
<organism evidence="30 31">
    <name type="scientific">Haloferula rosea</name>
    <dbReference type="NCBI Taxonomy" id="490093"/>
    <lineage>
        <taxon>Bacteria</taxon>
        <taxon>Pseudomonadati</taxon>
        <taxon>Verrucomicrobiota</taxon>
        <taxon>Verrucomicrobiia</taxon>
        <taxon>Verrucomicrobiales</taxon>
        <taxon>Verrucomicrobiaceae</taxon>
        <taxon>Haloferula</taxon>
    </lineage>
</organism>
<evidence type="ECO:0000256" key="21">
    <source>
        <dbReference type="PIRNR" id="PIRNR000381"/>
    </source>
</evidence>
<comment type="cofactor">
    <cofactor evidence="3 21 22">
        <name>methylcob(III)alamin</name>
        <dbReference type="ChEBI" id="CHEBI:28115"/>
    </cofactor>
</comment>
<evidence type="ECO:0000256" key="18">
    <source>
        <dbReference type="ARBA" id="ARBA00025552"/>
    </source>
</evidence>
<dbReference type="FunFam" id="3.20.20.330:FF:000001">
    <property type="entry name" value="Methionine synthase"/>
    <property type="match status" value="1"/>
</dbReference>
<evidence type="ECO:0000256" key="23">
    <source>
        <dbReference type="PIRSR" id="PIRSR000381-2"/>
    </source>
</evidence>
<evidence type="ECO:0000259" key="29">
    <source>
        <dbReference type="PROSITE" id="PS51337"/>
    </source>
</evidence>
<keyword evidence="13 21" id="KW-0479">Metal-binding</keyword>
<comment type="similarity">
    <text evidence="5">Belongs to the vitamin-B12 dependent methionine synthase family.</text>
</comment>